<dbReference type="KEGG" id="tasa:A1Q1_01242"/>
<accession>J5QXH3</accession>
<comment type="caution">
    <text evidence="2">The sequence shown here is derived from an EMBL/GenBank/DDBJ whole genome shotgun (WGS) entry which is preliminary data.</text>
</comment>
<feature type="region of interest" description="Disordered" evidence="1">
    <location>
        <begin position="541"/>
        <end position="566"/>
    </location>
</feature>
<dbReference type="AlphaFoldDB" id="J5QXH3"/>
<organism evidence="2 3">
    <name type="scientific">Trichosporon asahii var. asahii (strain ATCC 90039 / CBS 2479 / JCM 2466 / KCTC 7840 / NBRC 103889/ NCYC 2677 / UAMH 7654)</name>
    <name type="common">Yeast</name>
    <dbReference type="NCBI Taxonomy" id="1186058"/>
    <lineage>
        <taxon>Eukaryota</taxon>
        <taxon>Fungi</taxon>
        <taxon>Dikarya</taxon>
        <taxon>Basidiomycota</taxon>
        <taxon>Agaricomycotina</taxon>
        <taxon>Tremellomycetes</taxon>
        <taxon>Trichosporonales</taxon>
        <taxon>Trichosporonaceae</taxon>
        <taxon>Trichosporon</taxon>
    </lineage>
</organism>
<name>J5QXH3_TRIAS</name>
<protein>
    <recommendedName>
        <fullName evidence="4">Alpha-1,3-glucanase</fullName>
    </recommendedName>
</protein>
<dbReference type="EMBL" id="ALBS01000165">
    <property type="protein sequence ID" value="EJT49613.1"/>
    <property type="molecule type" value="Genomic_DNA"/>
</dbReference>
<dbReference type="CDD" id="cd11577">
    <property type="entry name" value="GH71"/>
    <property type="match status" value="1"/>
</dbReference>
<dbReference type="Proteomes" id="UP000002748">
    <property type="component" value="Unassembled WGS sequence"/>
</dbReference>
<evidence type="ECO:0000256" key="1">
    <source>
        <dbReference type="SAM" id="MobiDB-lite"/>
    </source>
</evidence>
<evidence type="ECO:0008006" key="4">
    <source>
        <dbReference type="Google" id="ProtNLM"/>
    </source>
</evidence>
<feature type="region of interest" description="Disordered" evidence="1">
    <location>
        <begin position="64"/>
        <end position="85"/>
    </location>
</feature>
<evidence type="ECO:0000313" key="2">
    <source>
        <dbReference type="EMBL" id="EJT49613.1"/>
    </source>
</evidence>
<dbReference type="InterPro" id="IPR005197">
    <property type="entry name" value="Glyco_hydro_71"/>
</dbReference>
<reference evidence="2 3" key="1">
    <citation type="journal article" date="2012" name="Eukaryot. Cell">
        <title>Draft genome sequence of CBS 2479, the standard type strain of Trichosporon asahii.</title>
        <authorList>
            <person name="Yang R.Y."/>
            <person name="Li H.T."/>
            <person name="Zhu H."/>
            <person name="Zhou G.P."/>
            <person name="Wang M."/>
            <person name="Wang L."/>
        </authorList>
    </citation>
    <scope>NUCLEOTIDE SEQUENCE [LARGE SCALE GENOMIC DNA]</scope>
    <source>
        <strain evidence="3">ATCC 90039 / CBS 2479 / JCM 2466 / KCTC 7840 / NCYC 2677 / UAMH 7654</strain>
    </source>
</reference>
<dbReference type="RefSeq" id="XP_014179790.1">
    <property type="nucleotide sequence ID" value="XM_014324315.1"/>
</dbReference>
<dbReference type="GO" id="GO:0051118">
    <property type="term" value="F:glucan endo-1,3-alpha-glucosidase activity"/>
    <property type="evidence" value="ECO:0007669"/>
    <property type="project" value="InterPro"/>
</dbReference>
<dbReference type="OrthoDB" id="3257981at2759"/>
<proteinExistence type="predicted"/>
<evidence type="ECO:0000313" key="3">
    <source>
        <dbReference type="Proteomes" id="UP000002748"/>
    </source>
</evidence>
<sequence>MKIPIRLNHPLVKPFVGAALLFFMTYSLLAHWEQRGNSPHFDASTRSQTHFDIDVMAAEAAAQGKTTLAADPKPTGGATAGEEGELKKRDRKIVAHFLADWARTFDLAEEAGLDGLVLNLGKERWQLERLATAYNMASRRLRRPVLNAKPIQLMMSLDMTDIPSSSWQHGKILVDTLVQHIQSPAQMRHGEDERPLLTTFGGEGASFGGRGWHGVLARFAEKSHNGKRPFFWPGFHADSKAIIDNKDVDGTFAWSNAWPQNNHRLTLTQDLPFLVAKKPHMMGVSPVFFTHYGKTGRYAFDKNFIYRSDDLLYPSRWREILELTPDHSPEMVQVISWNDYGESHAISPSMGAEPGSRGWTRYMNHVAFREMTSYFGARWRDGAPEVSDEIVIWAWYRIHGKGATAKSDPVPRPENADWAQDLINAVVLVPEALEDVLFEVVNGRGRGSTHSFKLKKGMNMLTMGFRPGRVDMYLHSKLGLHIRAKGKRILEDKDVSRYNFNFWSGAWHAGIPGVGIGRRAPSEENRWWDEEQQAWRWNVDDVDGDDVDFPSDASEPVDEEVEADGE</sequence>
<dbReference type="HOGENOM" id="CLU_019141_4_0_1"/>
<dbReference type="Gene3D" id="3.20.20.80">
    <property type="entry name" value="Glycosidases"/>
    <property type="match status" value="1"/>
</dbReference>
<gene>
    <name evidence="2" type="ORF">A1Q1_01242</name>
</gene>
<dbReference type="GeneID" id="25984756"/>
<dbReference type="Pfam" id="PF03659">
    <property type="entry name" value="Glyco_hydro_71"/>
    <property type="match status" value="1"/>
</dbReference>
<dbReference type="VEuPathDB" id="FungiDB:A1Q1_01242"/>